<proteinExistence type="predicted"/>
<sequence length="49" mass="5611">LSQLLLCDLTLHFNHPVKMEDLKEAERSNSLFEESELSDVSLTSNKYSV</sequence>
<feature type="non-terminal residue" evidence="1">
    <location>
        <position position="1"/>
    </location>
</feature>
<name>A0A5E4ABM9_MARMO</name>
<comment type="caution">
    <text evidence="1">The sequence shown here is derived from an EMBL/GenBank/DDBJ whole genome shotgun (WGS) entry which is preliminary data.</text>
</comment>
<dbReference type="AlphaFoldDB" id="A0A5E4ABM9"/>
<dbReference type="Proteomes" id="UP000335636">
    <property type="component" value="Unassembled WGS sequence"/>
</dbReference>
<evidence type="ECO:0000313" key="2">
    <source>
        <dbReference type="Proteomes" id="UP000335636"/>
    </source>
</evidence>
<reference evidence="1" key="1">
    <citation type="submission" date="2019-04" db="EMBL/GenBank/DDBJ databases">
        <authorList>
            <person name="Alioto T."/>
            <person name="Alioto T."/>
        </authorList>
    </citation>
    <scope>NUCLEOTIDE SEQUENCE [LARGE SCALE GENOMIC DNA]</scope>
</reference>
<evidence type="ECO:0000313" key="1">
    <source>
        <dbReference type="EMBL" id="VTJ54584.1"/>
    </source>
</evidence>
<dbReference type="EMBL" id="CABDUW010000039">
    <property type="protein sequence ID" value="VTJ54584.1"/>
    <property type="molecule type" value="Genomic_DNA"/>
</dbReference>
<gene>
    <name evidence="1" type="ORF">MONAX_5E039216</name>
</gene>
<accession>A0A5E4ABM9</accession>
<keyword evidence="2" id="KW-1185">Reference proteome</keyword>
<organism evidence="1 2">
    <name type="scientific">Marmota monax</name>
    <name type="common">Woodchuck</name>
    <dbReference type="NCBI Taxonomy" id="9995"/>
    <lineage>
        <taxon>Eukaryota</taxon>
        <taxon>Metazoa</taxon>
        <taxon>Chordata</taxon>
        <taxon>Craniata</taxon>
        <taxon>Vertebrata</taxon>
        <taxon>Euteleostomi</taxon>
        <taxon>Mammalia</taxon>
        <taxon>Eutheria</taxon>
        <taxon>Euarchontoglires</taxon>
        <taxon>Glires</taxon>
        <taxon>Rodentia</taxon>
        <taxon>Sciuromorpha</taxon>
        <taxon>Sciuridae</taxon>
        <taxon>Xerinae</taxon>
        <taxon>Marmotini</taxon>
        <taxon>Marmota</taxon>
    </lineage>
</organism>
<protein>
    <submittedName>
        <fullName evidence="1">Uncharacterized protein</fullName>
    </submittedName>
</protein>